<dbReference type="SMART" id="SM00421">
    <property type="entry name" value="HTH_LUXR"/>
    <property type="match status" value="1"/>
</dbReference>
<gene>
    <name evidence="5" type="ORF">S01H1_67971</name>
</gene>
<dbReference type="InterPro" id="IPR016032">
    <property type="entry name" value="Sig_transdc_resp-reg_C-effctor"/>
</dbReference>
<dbReference type="CDD" id="cd06170">
    <property type="entry name" value="LuxR_C_like"/>
    <property type="match status" value="1"/>
</dbReference>
<protein>
    <recommendedName>
        <fullName evidence="4">HTH luxR-type domain-containing protein</fullName>
    </recommendedName>
</protein>
<feature type="domain" description="HTH luxR-type" evidence="4">
    <location>
        <begin position="4"/>
        <end position="69"/>
    </location>
</feature>
<evidence type="ECO:0000256" key="1">
    <source>
        <dbReference type="ARBA" id="ARBA00023015"/>
    </source>
</evidence>
<dbReference type="SUPFAM" id="SSF46894">
    <property type="entry name" value="C-terminal effector domain of the bipartite response regulators"/>
    <property type="match status" value="1"/>
</dbReference>
<dbReference type="EMBL" id="BARS01045045">
    <property type="protein sequence ID" value="GAG29079.1"/>
    <property type="molecule type" value="Genomic_DNA"/>
</dbReference>
<dbReference type="InterPro" id="IPR036388">
    <property type="entry name" value="WH-like_DNA-bd_sf"/>
</dbReference>
<dbReference type="Pfam" id="PF00196">
    <property type="entry name" value="GerE"/>
    <property type="match status" value="1"/>
</dbReference>
<dbReference type="AlphaFoldDB" id="X0WDN5"/>
<dbReference type="PANTHER" id="PTHR43214">
    <property type="entry name" value="TWO-COMPONENT RESPONSE REGULATOR"/>
    <property type="match status" value="1"/>
</dbReference>
<evidence type="ECO:0000256" key="3">
    <source>
        <dbReference type="ARBA" id="ARBA00023163"/>
    </source>
</evidence>
<comment type="caution">
    <text evidence="5">The sequence shown here is derived from an EMBL/GenBank/DDBJ whole genome shotgun (WGS) entry which is preliminary data.</text>
</comment>
<dbReference type="Gene3D" id="1.10.10.10">
    <property type="entry name" value="Winged helix-like DNA-binding domain superfamily/Winged helix DNA-binding domain"/>
    <property type="match status" value="1"/>
</dbReference>
<evidence type="ECO:0000259" key="4">
    <source>
        <dbReference type="PROSITE" id="PS50043"/>
    </source>
</evidence>
<evidence type="ECO:0000313" key="5">
    <source>
        <dbReference type="EMBL" id="GAG29079.1"/>
    </source>
</evidence>
<dbReference type="InterPro" id="IPR039420">
    <property type="entry name" value="WalR-like"/>
</dbReference>
<evidence type="ECO:0000256" key="2">
    <source>
        <dbReference type="ARBA" id="ARBA00023125"/>
    </source>
</evidence>
<dbReference type="PROSITE" id="PS50043">
    <property type="entry name" value="HTH_LUXR_2"/>
    <property type="match status" value="1"/>
</dbReference>
<proteinExistence type="predicted"/>
<keyword evidence="1" id="KW-0805">Transcription regulation</keyword>
<keyword evidence="3" id="KW-0804">Transcription</keyword>
<dbReference type="PANTHER" id="PTHR43214:SF41">
    <property type="entry name" value="NITRATE_NITRITE RESPONSE REGULATOR PROTEIN NARP"/>
    <property type="match status" value="1"/>
</dbReference>
<organism evidence="5">
    <name type="scientific">marine sediment metagenome</name>
    <dbReference type="NCBI Taxonomy" id="412755"/>
    <lineage>
        <taxon>unclassified sequences</taxon>
        <taxon>metagenomes</taxon>
        <taxon>ecological metagenomes</taxon>
    </lineage>
</organism>
<accession>X0WDN5</accession>
<name>X0WDN5_9ZZZZ</name>
<dbReference type="InterPro" id="IPR000792">
    <property type="entry name" value="Tscrpt_reg_LuxR_C"/>
</dbReference>
<dbReference type="GO" id="GO:0006355">
    <property type="term" value="P:regulation of DNA-templated transcription"/>
    <property type="evidence" value="ECO:0007669"/>
    <property type="project" value="InterPro"/>
</dbReference>
<sequence length="88" mass="9899">MEEREPSPDVLSRREREVVALLSRGLRVRAVAETLCLAPRTIDATRQSAYDKLGIHDRVRLALWAHRHGLDTEPPVIRKPSLPKPDGG</sequence>
<reference evidence="5" key="1">
    <citation type="journal article" date="2014" name="Front. Microbiol.">
        <title>High frequency of phylogenetically diverse reductive dehalogenase-homologous genes in deep subseafloor sedimentary metagenomes.</title>
        <authorList>
            <person name="Kawai M."/>
            <person name="Futagami T."/>
            <person name="Toyoda A."/>
            <person name="Takaki Y."/>
            <person name="Nishi S."/>
            <person name="Hori S."/>
            <person name="Arai W."/>
            <person name="Tsubouchi T."/>
            <person name="Morono Y."/>
            <person name="Uchiyama I."/>
            <person name="Ito T."/>
            <person name="Fujiyama A."/>
            <person name="Inagaki F."/>
            <person name="Takami H."/>
        </authorList>
    </citation>
    <scope>NUCLEOTIDE SEQUENCE</scope>
    <source>
        <strain evidence="5">Expedition CK06-06</strain>
    </source>
</reference>
<keyword evidence="2" id="KW-0238">DNA-binding</keyword>
<dbReference type="PRINTS" id="PR00038">
    <property type="entry name" value="HTHLUXR"/>
</dbReference>
<dbReference type="GO" id="GO:0003677">
    <property type="term" value="F:DNA binding"/>
    <property type="evidence" value="ECO:0007669"/>
    <property type="project" value="UniProtKB-KW"/>
</dbReference>